<gene>
    <name evidence="2" type="ORF">A176_006794</name>
</gene>
<feature type="region of interest" description="Disordered" evidence="1">
    <location>
        <begin position="1"/>
        <end position="20"/>
    </location>
</feature>
<proteinExistence type="predicted"/>
<protein>
    <submittedName>
        <fullName evidence="2">Uncharacterized protein</fullName>
    </submittedName>
</protein>
<dbReference type="AlphaFoldDB" id="A0A0H4XNB8"/>
<dbReference type="KEGG" id="mym:A176_006794"/>
<reference evidence="2 3" key="1">
    <citation type="journal article" date="2016" name="PLoS ONE">
        <title>Complete Genome Sequence and Comparative Genomics of a Novel Myxobacterium Myxococcus hansupus.</title>
        <authorList>
            <person name="Sharma G."/>
            <person name="Narwani T."/>
            <person name="Subramanian S."/>
        </authorList>
    </citation>
    <scope>NUCLEOTIDE SEQUENCE [LARGE SCALE GENOMIC DNA]</scope>
    <source>
        <strain evidence="3">mixupus</strain>
    </source>
</reference>
<name>A0A0H4XNB8_9BACT</name>
<dbReference type="PATRIC" id="fig|1297742.4.peg.6892"/>
<evidence type="ECO:0000313" key="3">
    <source>
        <dbReference type="Proteomes" id="UP000009026"/>
    </source>
</evidence>
<dbReference type="EMBL" id="CP012109">
    <property type="protein sequence ID" value="AKQ69882.1"/>
    <property type="molecule type" value="Genomic_DNA"/>
</dbReference>
<organism evidence="2 3">
    <name type="scientific">Pseudomyxococcus hansupus</name>
    <dbReference type="NCBI Taxonomy" id="1297742"/>
    <lineage>
        <taxon>Bacteria</taxon>
        <taxon>Pseudomonadati</taxon>
        <taxon>Myxococcota</taxon>
        <taxon>Myxococcia</taxon>
        <taxon>Myxococcales</taxon>
        <taxon>Cystobacterineae</taxon>
        <taxon>Myxococcaceae</taxon>
        <taxon>Pseudomyxococcus</taxon>
    </lineage>
</organism>
<keyword evidence="3" id="KW-1185">Reference proteome</keyword>
<evidence type="ECO:0000313" key="2">
    <source>
        <dbReference type="EMBL" id="AKQ69882.1"/>
    </source>
</evidence>
<dbReference type="STRING" id="1297742.A176_006794"/>
<evidence type="ECO:0000256" key="1">
    <source>
        <dbReference type="SAM" id="MobiDB-lite"/>
    </source>
</evidence>
<accession>A0A0H4XNB8</accession>
<sequence>MHGLAHHASSPHRTVEGRSMVKFVNGGLNTSAAHVLLTHPPSAPRRAPRT</sequence>
<dbReference type="Proteomes" id="UP000009026">
    <property type="component" value="Chromosome"/>
</dbReference>